<dbReference type="Gene3D" id="3.90.70.10">
    <property type="entry name" value="Cysteine proteinases"/>
    <property type="match status" value="1"/>
</dbReference>
<sequence>MWIAIVVSVTNPIQPSLGYYEVKSNWNVCDFLCSGYGRAKIPHDRPPRLLLIYPSVQQMVDCDRGSYDCKRSLLGIAVAALEGVIKIKIGQLLGLFVQQLVYCDRGSYSCKSDFIHTAFEYVIENGIATDSSYSYKGLKGKCDQKKAINIATTIRSYTQITPCNERELLTAIL</sequence>
<evidence type="ECO:0000256" key="1">
    <source>
        <dbReference type="ARBA" id="ARBA00008455"/>
    </source>
</evidence>
<dbReference type="Proteomes" id="UP000323000">
    <property type="component" value="Chromosome 13"/>
</dbReference>
<dbReference type="GO" id="GO:0008234">
    <property type="term" value="F:cysteine-type peptidase activity"/>
    <property type="evidence" value="ECO:0007669"/>
    <property type="project" value="UniProtKB-KW"/>
</dbReference>
<dbReference type="InterPro" id="IPR000668">
    <property type="entry name" value="Peptidase_C1A_C"/>
</dbReference>
<feature type="domain" description="Peptidase C1A papain C-terminal" evidence="5">
    <location>
        <begin position="77"/>
        <end position="172"/>
    </location>
</feature>
<name>A0A5C7GS22_9ROSI</name>
<keyword evidence="2" id="KW-0645">Protease</keyword>
<dbReference type="InterPro" id="IPR013128">
    <property type="entry name" value="Peptidase_C1A"/>
</dbReference>
<dbReference type="AlphaFoldDB" id="A0A5C7GS22"/>
<evidence type="ECO:0000256" key="4">
    <source>
        <dbReference type="ARBA" id="ARBA00022807"/>
    </source>
</evidence>
<accession>A0A5C7GS22</accession>
<dbReference type="SUPFAM" id="SSF54001">
    <property type="entry name" value="Cysteine proteinases"/>
    <property type="match status" value="1"/>
</dbReference>
<evidence type="ECO:0000256" key="2">
    <source>
        <dbReference type="ARBA" id="ARBA00022670"/>
    </source>
</evidence>
<dbReference type="GO" id="GO:0006508">
    <property type="term" value="P:proteolysis"/>
    <property type="evidence" value="ECO:0007669"/>
    <property type="project" value="UniProtKB-KW"/>
</dbReference>
<dbReference type="PANTHER" id="PTHR12411">
    <property type="entry name" value="CYSTEINE PROTEASE FAMILY C1-RELATED"/>
    <property type="match status" value="1"/>
</dbReference>
<gene>
    <name evidence="6" type="ORF">EZV62_026812</name>
</gene>
<evidence type="ECO:0000313" key="6">
    <source>
        <dbReference type="EMBL" id="TXG47518.1"/>
    </source>
</evidence>
<keyword evidence="4" id="KW-0788">Thiol protease</keyword>
<dbReference type="EMBL" id="VAHF01000013">
    <property type="protein sequence ID" value="TXG47518.1"/>
    <property type="molecule type" value="Genomic_DNA"/>
</dbReference>
<protein>
    <recommendedName>
        <fullName evidence="5">Peptidase C1A papain C-terminal domain-containing protein</fullName>
    </recommendedName>
</protein>
<reference evidence="7" key="1">
    <citation type="journal article" date="2019" name="Gigascience">
        <title>De novo genome assembly of the endangered Acer yangbiense, a plant species with extremely small populations endemic to Yunnan Province, China.</title>
        <authorList>
            <person name="Yang J."/>
            <person name="Wariss H.M."/>
            <person name="Tao L."/>
            <person name="Zhang R."/>
            <person name="Yun Q."/>
            <person name="Hollingsworth P."/>
            <person name="Dao Z."/>
            <person name="Luo G."/>
            <person name="Guo H."/>
            <person name="Ma Y."/>
            <person name="Sun W."/>
        </authorList>
    </citation>
    <scope>NUCLEOTIDE SEQUENCE [LARGE SCALE GENOMIC DNA]</scope>
    <source>
        <strain evidence="7">cv. Malutang</strain>
    </source>
</reference>
<comment type="caution">
    <text evidence="6">The sequence shown here is derived from an EMBL/GenBank/DDBJ whole genome shotgun (WGS) entry which is preliminary data.</text>
</comment>
<evidence type="ECO:0000259" key="5">
    <source>
        <dbReference type="Pfam" id="PF00112"/>
    </source>
</evidence>
<proteinExistence type="inferred from homology"/>
<dbReference type="InterPro" id="IPR038765">
    <property type="entry name" value="Papain-like_cys_pep_sf"/>
</dbReference>
<keyword evidence="3" id="KW-0378">Hydrolase</keyword>
<evidence type="ECO:0000256" key="3">
    <source>
        <dbReference type="ARBA" id="ARBA00022801"/>
    </source>
</evidence>
<keyword evidence="7" id="KW-1185">Reference proteome</keyword>
<dbReference type="Pfam" id="PF00112">
    <property type="entry name" value="Peptidase_C1"/>
    <property type="match status" value="1"/>
</dbReference>
<comment type="similarity">
    <text evidence="1">Belongs to the peptidase C1 family.</text>
</comment>
<evidence type="ECO:0000313" key="7">
    <source>
        <dbReference type="Proteomes" id="UP000323000"/>
    </source>
</evidence>
<organism evidence="6 7">
    <name type="scientific">Acer yangbiense</name>
    <dbReference type="NCBI Taxonomy" id="1000413"/>
    <lineage>
        <taxon>Eukaryota</taxon>
        <taxon>Viridiplantae</taxon>
        <taxon>Streptophyta</taxon>
        <taxon>Embryophyta</taxon>
        <taxon>Tracheophyta</taxon>
        <taxon>Spermatophyta</taxon>
        <taxon>Magnoliopsida</taxon>
        <taxon>eudicotyledons</taxon>
        <taxon>Gunneridae</taxon>
        <taxon>Pentapetalae</taxon>
        <taxon>rosids</taxon>
        <taxon>malvids</taxon>
        <taxon>Sapindales</taxon>
        <taxon>Sapindaceae</taxon>
        <taxon>Hippocastanoideae</taxon>
        <taxon>Acereae</taxon>
        <taxon>Acer</taxon>
    </lineage>
</organism>